<evidence type="ECO:0000256" key="1">
    <source>
        <dbReference type="SAM" id="MobiDB-lite"/>
    </source>
</evidence>
<feature type="transmembrane region" description="Helical" evidence="2">
    <location>
        <begin position="503"/>
        <end position="522"/>
    </location>
</feature>
<dbReference type="InterPro" id="IPR032008">
    <property type="entry name" value="APD1-4_N"/>
</dbReference>
<name>A0AAW2HWM0_9NEOP</name>
<dbReference type="PANTHER" id="PTHR39077:SF2">
    <property type="entry name" value="E3 UBIQUITIN-PROTEIN LIGASE APD1-4 MIDDLE DOMAIN-CONTAINING PROTEIN"/>
    <property type="match status" value="1"/>
</dbReference>
<keyword evidence="2" id="KW-0812">Transmembrane</keyword>
<evidence type="ECO:0000256" key="2">
    <source>
        <dbReference type="SAM" id="Phobius"/>
    </source>
</evidence>
<evidence type="ECO:0000313" key="5">
    <source>
        <dbReference type="EMBL" id="KAL0274445.1"/>
    </source>
</evidence>
<sequence length="523" mass="59311">MALKMVKYEENGIDGFGQSVAYYRTRTFDSPNEPSNPIKMHGARRVIIFCLLTAVLPTILLIIPLYLRHNLFADVIYSVAESDVLEIRDGISTIFCQDHTLKMNNTFNAYQLDSKPEISNIRKHIRLKKSMILPDDTLEYWGFFLPNGSIVRLSVCSRFNGARLLVVKGEKNLKTCGLLDHTKSSDVSPILAKERGRVFVTLETHAQEMTPNNTESFMAEIASLLENGTDESENNPNAPGRKGRSIQWKEAEEGDLNDAGEVEYTENMKVFLRAKEFARSYLKRESNGDLRTFEETVLGRRLRHSRSRAGSGKDEETKFGLSNEIIEERIKSKTRKKREVVFKSAHNLDAKVAHGGNAINFREETEETSASSFETSLLNCYDGSIFLSHSVPPSELCTNVSFLSTAGAKRMTTAHDVIADGYYYYIFYSDNDYVQNNIHAVFDIFKPTYQYANVSKNCINQTECTFSVNFLSNEIVIVEIPTRDGIEYEDDATFLRSVCEPRMSIYIIFPILVLFLILGCAFL</sequence>
<proteinExistence type="predicted"/>
<evidence type="ECO:0008006" key="6">
    <source>
        <dbReference type="Google" id="ProtNLM"/>
    </source>
</evidence>
<feature type="transmembrane region" description="Helical" evidence="2">
    <location>
        <begin position="46"/>
        <end position="67"/>
    </location>
</feature>
<feature type="domain" description="E3 ubiquitin-protein ligase APD1-4 middle" evidence="4">
    <location>
        <begin position="414"/>
        <end position="520"/>
    </location>
</feature>
<dbReference type="EMBL" id="JARGDH010000003">
    <property type="protein sequence ID" value="KAL0274445.1"/>
    <property type="molecule type" value="Genomic_DNA"/>
</dbReference>
<protein>
    <recommendedName>
        <fullName evidence="6">E3 ubiquitin-protein ligase APD1-4 middle domain-containing protein</fullName>
    </recommendedName>
</protein>
<accession>A0AAW2HWM0</accession>
<organism evidence="5">
    <name type="scientific">Menopon gallinae</name>
    <name type="common">poultry shaft louse</name>
    <dbReference type="NCBI Taxonomy" id="328185"/>
    <lineage>
        <taxon>Eukaryota</taxon>
        <taxon>Metazoa</taxon>
        <taxon>Ecdysozoa</taxon>
        <taxon>Arthropoda</taxon>
        <taxon>Hexapoda</taxon>
        <taxon>Insecta</taxon>
        <taxon>Pterygota</taxon>
        <taxon>Neoptera</taxon>
        <taxon>Paraneoptera</taxon>
        <taxon>Psocodea</taxon>
        <taxon>Troctomorpha</taxon>
        <taxon>Phthiraptera</taxon>
        <taxon>Amblycera</taxon>
        <taxon>Menoponidae</taxon>
        <taxon>Menopon</taxon>
    </lineage>
</organism>
<dbReference type="Pfam" id="PF16040">
    <property type="entry name" value="APD1-4_N"/>
    <property type="match status" value="1"/>
</dbReference>
<keyword evidence="2" id="KW-0472">Membrane</keyword>
<comment type="caution">
    <text evidence="5">The sequence shown here is derived from an EMBL/GenBank/DDBJ whole genome shotgun (WGS) entry which is preliminary data.</text>
</comment>
<keyword evidence="2" id="KW-1133">Transmembrane helix</keyword>
<reference evidence="5" key="1">
    <citation type="journal article" date="2024" name="Gigascience">
        <title>Chromosome-level genome of the poultry shaft louse Menopon gallinae provides insight into the host-switching and adaptive evolution of parasitic lice.</title>
        <authorList>
            <person name="Xu Y."/>
            <person name="Ma L."/>
            <person name="Liu S."/>
            <person name="Liang Y."/>
            <person name="Liu Q."/>
            <person name="He Z."/>
            <person name="Tian L."/>
            <person name="Duan Y."/>
            <person name="Cai W."/>
            <person name="Li H."/>
            <person name="Song F."/>
        </authorList>
    </citation>
    <scope>NUCLEOTIDE SEQUENCE</scope>
    <source>
        <strain evidence="5">Cailab_2023a</strain>
    </source>
</reference>
<dbReference type="PANTHER" id="PTHR39077">
    <property type="entry name" value="DUF4793 DOMAIN-CONTAINING PROTEIN"/>
    <property type="match status" value="1"/>
</dbReference>
<dbReference type="Pfam" id="PF16041">
    <property type="entry name" value="APD1-4_M"/>
    <property type="match status" value="1"/>
</dbReference>
<evidence type="ECO:0000259" key="3">
    <source>
        <dbReference type="Pfam" id="PF16040"/>
    </source>
</evidence>
<evidence type="ECO:0000259" key="4">
    <source>
        <dbReference type="Pfam" id="PF16041"/>
    </source>
</evidence>
<feature type="domain" description="E3 ubiquitin-protein ligase APD1-4 N-terminal" evidence="3">
    <location>
        <begin position="104"/>
        <end position="173"/>
    </location>
</feature>
<dbReference type="InterPro" id="IPR032010">
    <property type="entry name" value="APD1-4_M"/>
</dbReference>
<dbReference type="EMBL" id="JARGDH010000003">
    <property type="protein sequence ID" value="KAL0274444.1"/>
    <property type="molecule type" value="Genomic_DNA"/>
</dbReference>
<feature type="region of interest" description="Disordered" evidence="1">
    <location>
        <begin position="228"/>
        <end position="252"/>
    </location>
</feature>
<dbReference type="AlphaFoldDB" id="A0AAW2HWM0"/>
<gene>
    <name evidence="5" type="ORF">PYX00_006865</name>
</gene>